<evidence type="ECO:0000313" key="8">
    <source>
        <dbReference type="Proteomes" id="UP000825679"/>
    </source>
</evidence>
<keyword evidence="7" id="KW-0966">Cell projection</keyword>
<dbReference type="Proteomes" id="UP000825679">
    <property type="component" value="Chromosome"/>
</dbReference>
<dbReference type="PANTHER" id="PTHR34773">
    <property type="entry name" value="FLAGELLAR SECRETION CHAPERONE FLIS"/>
    <property type="match status" value="1"/>
</dbReference>
<gene>
    <name evidence="7" type="primary">fliS</name>
    <name evidence="7" type="ORF">K4H28_07335</name>
</gene>
<evidence type="ECO:0000256" key="6">
    <source>
        <dbReference type="PIRNR" id="PIRNR039090"/>
    </source>
</evidence>
<dbReference type="EMBL" id="CP081150">
    <property type="protein sequence ID" value="QZA79199.1"/>
    <property type="molecule type" value="Genomic_DNA"/>
</dbReference>
<dbReference type="CDD" id="cd16098">
    <property type="entry name" value="FliS"/>
    <property type="match status" value="1"/>
</dbReference>
<keyword evidence="5" id="KW-0143">Chaperone</keyword>
<dbReference type="PIRSF" id="PIRSF039090">
    <property type="entry name" value="Flis"/>
    <property type="match status" value="1"/>
</dbReference>
<dbReference type="Pfam" id="PF02561">
    <property type="entry name" value="FliS"/>
    <property type="match status" value="1"/>
</dbReference>
<dbReference type="PANTHER" id="PTHR34773:SF1">
    <property type="entry name" value="FLAGELLAR SECRETION CHAPERONE FLIS"/>
    <property type="match status" value="1"/>
</dbReference>
<dbReference type="InterPro" id="IPR036584">
    <property type="entry name" value="FliS_sf"/>
</dbReference>
<dbReference type="SUPFAM" id="SSF101116">
    <property type="entry name" value="Flagellar export chaperone FliS"/>
    <property type="match status" value="1"/>
</dbReference>
<protein>
    <recommendedName>
        <fullName evidence="6">Flagellar secretion chaperone FliS</fullName>
    </recommendedName>
</protein>
<sequence>MLAKKKALQAYGVASIDDQVASASPHRLVVMLFEGAIKSINMAKFFLEQGNVPEKGLAITKAIAIIEEGLRLSLDKSAGGELAENLDALYEYAAHQLLVANLRNDAQILDQVLTLLNDLKSSWASIDPSLQMGASPQPAVADATKTVMSLGRA</sequence>
<dbReference type="InterPro" id="IPR003713">
    <property type="entry name" value="FliS"/>
</dbReference>
<keyword evidence="7" id="KW-0969">Cilium</keyword>
<dbReference type="NCBIfam" id="TIGR00208">
    <property type="entry name" value="fliS"/>
    <property type="match status" value="1"/>
</dbReference>
<reference evidence="7 8" key="1">
    <citation type="submission" date="2021-08" db="EMBL/GenBank/DDBJ databases">
        <title>complete genome sequencing of Deefgea sp. D25.</title>
        <authorList>
            <person name="Bae J.-W."/>
            <person name="Gim D.-H."/>
        </authorList>
    </citation>
    <scope>NUCLEOTIDE SEQUENCE [LARGE SCALE GENOMIC DNA]</scope>
    <source>
        <strain evidence="7 8">D25</strain>
    </source>
</reference>
<keyword evidence="4 6" id="KW-1005">Bacterial flagellum biogenesis</keyword>
<evidence type="ECO:0000313" key="7">
    <source>
        <dbReference type="EMBL" id="QZA79199.1"/>
    </source>
</evidence>
<evidence type="ECO:0000256" key="3">
    <source>
        <dbReference type="ARBA" id="ARBA00022490"/>
    </source>
</evidence>
<dbReference type="Gene3D" id="1.20.120.340">
    <property type="entry name" value="Flagellar protein FliS"/>
    <property type="match status" value="1"/>
</dbReference>
<comment type="similarity">
    <text evidence="2 6">Belongs to the FliS family.</text>
</comment>
<proteinExistence type="inferred from homology"/>
<evidence type="ECO:0000256" key="1">
    <source>
        <dbReference type="ARBA" id="ARBA00004514"/>
    </source>
</evidence>
<keyword evidence="3 6" id="KW-0963">Cytoplasm</keyword>
<dbReference type="RefSeq" id="WP_221007718.1">
    <property type="nucleotide sequence ID" value="NZ_CP081150.1"/>
</dbReference>
<evidence type="ECO:0000256" key="4">
    <source>
        <dbReference type="ARBA" id="ARBA00022795"/>
    </source>
</evidence>
<name>A0ABX8ZD25_9NEIS</name>
<keyword evidence="8" id="KW-1185">Reference proteome</keyword>
<organism evidence="7 8">
    <name type="scientific">Deefgea tanakiae</name>
    <dbReference type="NCBI Taxonomy" id="2865840"/>
    <lineage>
        <taxon>Bacteria</taxon>
        <taxon>Pseudomonadati</taxon>
        <taxon>Pseudomonadota</taxon>
        <taxon>Betaproteobacteria</taxon>
        <taxon>Neisseriales</taxon>
        <taxon>Chitinibacteraceae</taxon>
        <taxon>Deefgea</taxon>
    </lineage>
</organism>
<comment type="subcellular location">
    <subcellularLocation>
        <location evidence="1 6">Cytoplasm</location>
        <location evidence="1 6">Cytosol</location>
    </subcellularLocation>
</comment>
<evidence type="ECO:0000256" key="5">
    <source>
        <dbReference type="ARBA" id="ARBA00023186"/>
    </source>
</evidence>
<evidence type="ECO:0000256" key="2">
    <source>
        <dbReference type="ARBA" id="ARBA00008787"/>
    </source>
</evidence>
<keyword evidence="7" id="KW-0282">Flagellum</keyword>
<accession>A0ABX8ZD25</accession>